<dbReference type="HAMAP" id="MF_00006">
    <property type="entry name" value="Arg_succ_lyase"/>
    <property type="match status" value="1"/>
</dbReference>
<gene>
    <name evidence="6" type="primary">argH</name>
    <name evidence="9" type="ORF">EL26_19765</name>
</gene>
<dbReference type="SUPFAM" id="SSF48557">
    <property type="entry name" value="L-aspartase-like"/>
    <property type="match status" value="1"/>
</dbReference>
<dbReference type="Pfam" id="PF00206">
    <property type="entry name" value="Lyase_1"/>
    <property type="match status" value="1"/>
</dbReference>
<evidence type="ECO:0000256" key="5">
    <source>
        <dbReference type="ARBA" id="ARBA00023239"/>
    </source>
</evidence>
<feature type="domain" description="Fumarate lyase N-terminal" evidence="7">
    <location>
        <begin position="6"/>
        <end position="300"/>
    </location>
</feature>
<dbReference type="eggNOG" id="COG0165">
    <property type="taxonomic scope" value="Bacteria"/>
</dbReference>
<dbReference type="OrthoDB" id="9769623at2"/>
<feature type="domain" description="Argininosuccinate lyase C-terminal" evidence="8">
    <location>
        <begin position="363"/>
        <end position="431"/>
    </location>
</feature>
<comment type="catalytic activity">
    <reaction evidence="6">
        <text>2-(N(omega)-L-arginino)succinate = fumarate + L-arginine</text>
        <dbReference type="Rhea" id="RHEA:24020"/>
        <dbReference type="ChEBI" id="CHEBI:29806"/>
        <dbReference type="ChEBI" id="CHEBI:32682"/>
        <dbReference type="ChEBI" id="CHEBI:57472"/>
        <dbReference type="EC" id="4.3.2.1"/>
    </reaction>
</comment>
<dbReference type="PANTHER" id="PTHR43814:SF1">
    <property type="entry name" value="ARGININOSUCCINATE LYASE"/>
    <property type="match status" value="1"/>
</dbReference>
<dbReference type="NCBIfam" id="TIGR00838">
    <property type="entry name" value="argH"/>
    <property type="match status" value="1"/>
</dbReference>
<keyword evidence="6" id="KW-0963">Cytoplasm</keyword>
<dbReference type="FunFam" id="1.20.200.10:FF:000002">
    <property type="entry name" value="Argininosuccinate lyase"/>
    <property type="match status" value="1"/>
</dbReference>
<dbReference type="RefSeq" id="WP_038092625.1">
    <property type="nucleotide sequence ID" value="NZ_JMIR01000034.1"/>
</dbReference>
<proteinExistence type="inferred from homology"/>
<dbReference type="InterPro" id="IPR009049">
    <property type="entry name" value="Argininosuccinate_lyase"/>
</dbReference>
<dbReference type="AlphaFoldDB" id="A0A074LM84"/>
<keyword evidence="4 6" id="KW-0028">Amino-acid biosynthesis</keyword>
<dbReference type="InterPro" id="IPR022761">
    <property type="entry name" value="Fumarate_lyase_N"/>
</dbReference>
<keyword evidence="3 6" id="KW-0055">Arginine biosynthesis</keyword>
<keyword evidence="5 6" id="KW-0456">Lyase</keyword>
<dbReference type="PRINTS" id="PR00145">
    <property type="entry name" value="ARGSUCLYASE"/>
</dbReference>
<accession>A0A074LM84</accession>
<evidence type="ECO:0000259" key="7">
    <source>
        <dbReference type="Pfam" id="PF00206"/>
    </source>
</evidence>
<dbReference type="Pfam" id="PF14698">
    <property type="entry name" value="ASL_C2"/>
    <property type="match status" value="1"/>
</dbReference>
<dbReference type="InterPro" id="IPR024083">
    <property type="entry name" value="Fumarase/histidase_N"/>
</dbReference>
<comment type="pathway">
    <text evidence="1 6">Amino-acid biosynthesis; L-arginine biosynthesis; L-arginine from L-ornithine and carbamoyl phosphate: step 3/3.</text>
</comment>
<name>A0A074LM84_9BACL</name>
<evidence type="ECO:0000256" key="4">
    <source>
        <dbReference type="ARBA" id="ARBA00022605"/>
    </source>
</evidence>
<dbReference type="UniPathway" id="UPA00068">
    <property type="reaction ID" value="UER00114"/>
</dbReference>
<evidence type="ECO:0000256" key="1">
    <source>
        <dbReference type="ARBA" id="ARBA00004941"/>
    </source>
</evidence>
<dbReference type="EC" id="4.3.2.1" evidence="2 6"/>
<dbReference type="GO" id="GO:0004056">
    <property type="term" value="F:argininosuccinate lyase activity"/>
    <property type="evidence" value="ECO:0007669"/>
    <property type="project" value="UniProtKB-UniRule"/>
</dbReference>
<dbReference type="InterPro" id="IPR029419">
    <property type="entry name" value="Arg_succ_lyase_C"/>
</dbReference>
<comment type="similarity">
    <text evidence="6">Belongs to the lyase 1 family. Argininosuccinate lyase subfamily.</text>
</comment>
<dbReference type="EMBL" id="JMIR01000034">
    <property type="protein sequence ID" value="KEO81615.1"/>
    <property type="molecule type" value="Genomic_DNA"/>
</dbReference>
<comment type="caution">
    <text evidence="9">The sequence shown here is derived from an EMBL/GenBank/DDBJ whole genome shotgun (WGS) entry which is preliminary data.</text>
</comment>
<dbReference type="FunFam" id="1.10.275.10:FF:000002">
    <property type="entry name" value="Argininosuccinate lyase"/>
    <property type="match status" value="1"/>
</dbReference>
<dbReference type="InterPro" id="IPR008948">
    <property type="entry name" value="L-Aspartase-like"/>
</dbReference>
<evidence type="ECO:0000259" key="8">
    <source>
        <dbReference type="Pfam" id="PF14698"/>
    </source>
</evidence>
<evidence type="ECO:0000313" key="9">
    <source>
        <dbReference type="EMBL" id="KEO81615.1"/>
    </source>
</evidence>
<organism evidence="9 10">
    <name type="scientific">Tumebacillus flagellatus</name>
    <dbReference type="NCBI Taxonomy" id="1157490"/>
    <lineage>
        <taxon>Bacteria</taxon>
        <taxon>Bacillati</taxon>
        <taxon>Bacillota</taxon>
        <taxon>Bacilli</taxon>
        <taxon>Bacillales</taxon>
        <taxon>Alicyclobacillaceae</taxon>
        <taxon>Tumebacillus</taxon>
    </lineage>
</organism>
<dbReference type="InterPro" id="IPR020557">
    <property type="entry name" value="Fumarate_lyase_CS"/>
</dbReference>
<dbReference type="InterPro" id="IPR000362">
    <property type="entry name" value="Fumarate_lyase_fam"/>
</dbReference>
<dbReference type="Gene3D" id="1.20.200.10">
    <property type="entry name" value="Fumarase/aspartase (Central domain)"/>
    <property type="match status" value="1"/>
</dbReference>
<dbReference type="PRINTS" id="PR00149">
    <property type="entry name" value="FUMRATELYASE"/>
</dbReference>
<evidence type="ECO:0000256" key="2">
    <source>
        <dbReference type="ARBA" id="ARBA00012338"/>
    </source>
</evidence>
<comment type="subcellular location">
    <subcellularLocation>
        <location evidence="6">Cytoplasm</location>
    </subcellularLocation>
</comment>
<evidence type="ECO:0000256" key="3">
    <source>
        <dbReference type="ARBA" id="ARBA00022571"/>
    </source>
</evidence>
<dbReference type="Proteomes" id="UP000027931">
    <property type="component" value="Unassembled WGS sequence"/>
</dbReference>
<protein>
    <recommendedName>
        <fullName evidence="2 6">Argininosuccinate lyase</fullName>
        <shortName evidence="6">ASAL</shortName>
        <ecNumber evidence="2 6">4.3.2.1</ecNumber>
    </recommendedName>
    <alternativeName>
        <fullName evidence="6">Arginosuccinase</fullName>
    </alternativeName>
</protein>
<reference evidence="9 10" key="1">
    <citation type="journal article" date="2013" name="Int. J. Syst. Evol. Microbiol.">
        <title>Tumebacillus flagellatus sp. nov., an alpha-amylase/pullulanase-producing bacterium isolated from cassava wastewater.</title>
        <authorList>
            <person name="Wang Q."/>
            <person name="Xie N."/>
            <person name="Qin Y."/>
            <person name="Shen N."/>
            <person name="Zhu J."/>
            <person name="Mi H."/>
            <person name="Huang R."/>
        </authorList>
    </citation>
    <scope>NUCLEOTIDE SEQUENCE [LARGE SCALE GENOMIC DNA]</scope>
    <source>
        <strain evidence="9 10">GST4</strain>
    </source>
</reference>
<evidence type="ECO:0000313" key="10">
    <source>
        <dbReference type="Proteomes" id="UP000027931"/>
    </source>
</evidence>
<dbReference type="GO" id="GO:0042450">
    <property type="term" value="P:L-arginine biosynthetic process via ornithine"/>
    <property type="evidence" value="ECO:0007669"/>
    <property type="project" value="UniProtKB-UniRule"/>
</dbReference>
<dbReference type="PROSITE" id="PS00163">
    <property type="entry name" value="FUMARATE_LYASES"/>
    <property type="match status" value="1"/>
</dbReference>
<evidence type="ECO:0000256" key="6">
    <source>
        <dbReference type="HAMAP-Rule" id="MF_00006"/>
    </source>
</evidence>
<dbReference type="CDD" id="cd01359">
    <property type="entry name" value="Argininosuccinate_lyase"/>
    <property type="match status" value="1"/>
</dbReference>
<sequence length="460" mass="51432">MKLWGGRFTKPTNELVELYTASIPFDQKLAAQDIRGSLAHVKMLGACGIIPQADAETIAAGLVQVQAKLEQGELHFSVAHEDVHMNVEKHLIDLIGPVGGKLHTGRSRNDQIALDMHLYLKEEVEEIVGLLYRLVEVLTDKAEEYLDVIIPGYTHLQRAQPVLLAHHLLAYVGMFRRDIERFEDSYKRIDIMPLGSGALAGTTFPINRDRVAEELGFARVYENSMDAVSDRDFILEFLSNASILMMHLSRFCEELVLWSSTEFSFVELDDAYCTGSSIMPQKKNPDVAELIRGKTGRVYGDLIGLLTVLKGLPLAYNKDLQEDKEGMFDTVDTLKPGLMLFTGMIETLQVRRANVERAVKADFSNATDLADYLVRKGLPFRNAHEVIGKLVLQCIESGVYLADLTLEQYQAASELFEADLFEALDIRNVVNARNSKGGTGTESVNVQLANVREWLQAQKQ</sequence>
<dbReference type="STRING" id="1157490.EL26_19765"/>
<dbReference type="PANTHER" id="PTHR43814">
    <property type="entry name" value="ARGININOSUCCINATE LYASE"/>
    <property type="match status" value="1"/>
</dbReference>
<dbReference type="GO" id="GO:0005829">
    <property type="term" value="C:cytosol"/>
    <property type="evidence" value="ECO:0007669"/>
    <property type="project" value="TreeGrafter"/>
</dbReference>
<dbReference type="Gene3D" id="1.10.40.30">
    <property type="entry name" value="Fumarase/aspartase (C-terminal domain)"/>
    <property type="match status" value="1"/>
</dbReference>
<dbReference type="Gene3D" id="1.10.275.10">
    <property type="entry name" value="Fumarase/aspartase (N-terminal domain)"/>
    <property type="match status" value="1"/>
</dbReference>
<keyword evidence="10" id="KW-1185">Reference proteome</keyword>
<dbReference type="FunFam" id="1.10.40.30:FF:000001">
    <property type="entry name" value="Argininosuccinate lyase"/>
    <property type="match status" value="1"/>
</dbReference>